<proteinExistence type="predicted"/>
<name>A0A7N9D721_MACFA</name>
<organism evidence="1 2">
    <name type="scientific">Macaca fascicularis</name>
    <name type="common">Crab-eating macaque</name>
    <name type="synonym">Cynomolgus monkey</name>
    <dbReference type="NCBI Taxonomy" id="9541"/>
    <lineage>
        <taxon>Eukaryota</taxon>
        <taxon>Metazoa</taxon>
        <taxon>Chordata</taxon>
        <taxon>Craniata</taxon>
        <taxon>Vertebrata</taxon>
        <taxon>Euteleostomi</taxon>
        <taxon>Mammalia</taxon>
        <taxon>Eutheria</taxon>
        <taxon>Euarchontoglires</taxon>
        <taxon>Primates</taxon>
        <taxon>Haplorrhini</taxon>
        <taxon>Catarrhini</taxon>
        <taxon>Cercopithecidae</taxon>
        <taxon>Cercopithecinae</taxon>
        <taxon>Macaca</taxon>
    </lineage>
</organism>
<keyword evidence="2" id="KW-1185">Reference proteome</keyword>
<reference evidence="1 2" key="1">
    <citation type="submission" date="2013-03" db="EMBL/GenBank/DDBJ databases">
        <authorList>
            <person name="Warren W."/>
            <person name="Wilson R.K."/>
        </authorList>
    </citation>
    <scope>NUCLEOTIDE SEQUENCE</scope>
</reference>
<dbReference type="AlphaFoldDB" id="A0A7N9D721"/>
<dbReference type="Proteomes" id="UP000233100">
    <property type="component" value="Chromosome 13"/>
</dbReference>
<accession>A0A7N9D721</accession>
<evidence type="ECO:0000313" key="2">
    <source>
        <dbReference type="Proteomes" id="UP000233100"/>
    </source>
</evidence>
<evidence type="ECO:0000313" key="1">
    <source>
        <dbReference type="Ensembl" id="ENSMFAP00000061907.1"/>
    </source>
</evidence>
<dbReference type="PRINTS" id="PR02045">
    <property type="entry name" value="F138DOMAIN"/>
</dbReference>
<reference evidence="1" key="2">
    <citation type="submission" date="2025-08" db="UniProtKB">
        <authorList>
            <consortium name="Ensembl"/>
        </authorList>
    </citation>
    <scope>IDENTIFICATION</scope>
</reference>
<dbReference type="Ensembl" id="ENSMFAT00000089001.1">
    <property type="protein sequence ID" value="ENSMFAP00000061907.1"/>
    <property type="gene ID" value="ENSMFAG00000053816.1"/>
</dbReference>
<protein>
    <submittedName>
        <fullName evidence="1">Uncharacterized protein</fullName>
    </submittedName>
</protein>
<dbReference type="PANTHER" id="PTHR12138:SF162">
    <property type="entry name" value="CHROMOSOME UNDETERMINED SCAFFOLD_275, WHOLE GENOME SHOTGUN SEQUENCE"/>
    <property type="match status" value="1"/>
</dbReference>
<dbReference type="GeneTree" id="ENSGT01150000286943"/>
<reference evidence="1" key="3">
    <citation type="submission" date="2025-09" db="UniProtKB">
        <authorList>
            <consortium name="Ensembl"/>
        </authorList>
    </citation>
    <scope>IDENTIFICATION</scope>
</reference>
<sequence length="102" mass="10770">SDSHPSGFLVAGTTGARHHAQLIFIVLVEIGFQHVGQAGLEFLALSDQAASASQSAGITGMSHTPYSFSILNSNILIQLLIRSRLMPLPLVSPQVELSTCCP</sequence>
<dbReference type="PANTHER" id="PTHR12138">
    <property type="entry name" value="PRIMATE-EXPANDED PROTEIN FAMILY"/>
    <property type="match status" value="1"/>
</dbReference>